<dbReference type="Pfam" id="PF01323">
    <property type="entry name" value="DSBA"/>
    <property type="match status" value="1"/>
</dbReference>
<dbReference type="PANTHER" id="PTHR13887:SF41">
    <property type="entry name" value="THIOREDOXIN SUPERFAMILY PROTEIN"/>
    <property type="match status" value="1"/>
</dbReference>
<dbReference type="EMBL" id="JALJOR010000001">
    <property type="protein sequence ID" value="KAK9828496.1"/>
    <property type="molecule type" value="Genomic_DNA"/>
</dbReference>
<dbReference type="SUPFAM" id="SSF52833">
    <property type="entry name" value="Thioredoxin-like"/>
    <property type="match status" value="1"/>
</dbReference>
<dbReference type="CDD" id="cd03024">
    <property type="entry name" value="DsbA_FrnE"/>
    <property type="match status" value="1"/>
</dbReference>
<sequence>MAATAGKATIIDVVSDTVCPWCFIGKRRLESAIKQYQGPKQFEVRWHPYQLNPHAEEEGVNKLEYYKQKFGEERTNQIIPRMEATFAAEGLQYNMDGLTGNTLDSHRLIAHAAQQGSDKQNKLVEELFKAYFTQGKYINDPAVLRAAAQNAGIEGAEEVIKDKNKYRAEVAQEMRTLGRGVNGVPHFIIDGKYSLSGAQDPSTFVEVFQRVGS</sequence>
<dbReference type="InterPro" id="IPR001853">
    <property type="entry name" value="DSBA-like_thioredoxin_dom"/>
</dbReference>
<accession>A0AAW1R3Z9</accession>
<evidence type="ECO:0000313" key="2">
    <source>
        <dbReference type="EMBL" id="KAK9828496.1"/>
    </source>
</evidence>
<dbReference type="AlphaFoldDB" id="A0AAW1R3Z9"/>
<dbReference type="InterPro" id="IPR036249">
    <property type="entry name" value="Thioredoxin-like_sf"/>
</dbReference>
<gene>
    <name evidence="2" type="ORF">WJX72_000378</name>
</gene>
<dbReference type="Proteomes" id="UP001489004">
    <property type="component" value="Unassembled WGS sequence"/>
</dbReference>
<dbReference type="GO" id="GO:0016491">
    <property type="term" value="F:oxidoreductase activity"/>
    <property type="evidence" value="ECO:0007669"/>
    <property type="project" value="InterPro"/>
</dbReference>
<protein>
    <recommendedName>
        <fullName evidence="1">DSBA-like thioredoxin domain-containing protein</fullName>
    </recommendedName>
</protein>
<organism evidence="2 3">
    <name type="scientific">[Myrmecia] bisecta</name>
    <dbReference type="NCBI Taxonomy" id="41462"/>
    <lineage>
        <taxon>Eukaryota</taxon>
        <taxon>Viridiplantae</taxon>
        <taxon>Chlorophyta</taxon>
        <taxon>core chlorophytes</taxon>
        <taxon>Trebouxiophyceae</taxon>
        <taxon>Trebouxiales</taxon>
        <taxon>Trebouxiaceae</taxon>
        <taxon>Myrmecia</taxon>
    </lineage>
</organism>
<evidence type="ECO:0000259" key="1">
    <source>
        <dbReference type="Pfam" id="PF01323"/>
    </source>
</evidence>
<name>A0AAW1R3Z9_9CHLO</name>
<dbReference type="Gene3D" id="3.40.30.10">
    <property type="entry name" value="Glutaredoxin"/>
    <property type="match status" value="1"/>
</dbReference>
<proteinExistence type="predicted"/>
<dbReference type="PANTHER" id="PTHR13887">
    <property type="entry name" value="GLUTATHIONE S-TRANSFERASE KAPPA"/>
    <property type="match status" value="1"/>
</dbReference>
<keyword evidence="3" id="KW-1185">Reference proteome</keyword>
<reference evidence="2 3" key="1">
    <citation type="journal article" date="2024" name="Nat. Commun.">
        <title>Phylogenomics reveals the evolutionary origins of lichenization in chlorophyte algae.</title>
        <authorList>
            <person name="Puginier C."/>
            <person name="Libourel C."/>
            <person name="Otte J."/>
            <person name="Skaloud P."/>
            <person name="Haon M."/>
            <person name="Grisel S."/>
            <person name="Petersen M."/>
            <person name="Berrin J.G."/>
            <person name="Delaux P.M."/>
            <person name="Dal Grande F."/>
            <person name="Keller J."/>
        </authorList>
    </citation>
    <scope>NUCLEOTIDE SEQUENCE [LARGE SCALE GENOMIC DNA]</scope>
    <source>
        <strain evidence="2 3">SAG 2043</strain>
    </source>
</reference>
<evidence type="ECO:0000313" key="3">
    <source>
        <dbReference type="Proteomes" id="UP001489004"/>
    </source>
</evidence>
<comment type="caution">
    <text evidence="2">The sequence shown here is derived from an EMBL/GenBank/DDBJ whole genome shotgun (WGS) entry which is preliminary data.</text>
</comment>
<feature type="domain" description="DSBA-like thioredoxin" evidence="1">
    <location>
        <begin position="11"/>
        <end position="207"/>
    </location>
</feature>